<organism evidence="4 5">
    <name type="scientific">[Mycobacterium] burgundiense</name>
    <dbReference type="NCBI Taxonomy" id="3064286"/>
    <lineage>
        <taxon>Bacteria</taxon>
        <taxon>Bacillati</taxon>
        <taxon>Actinomycetota</taxon>
        <taxon>Actinomycetes</taxon>
        <taxon>Mycobacteriales</taxon>
        <taxon>Mycobacteriaceae</taxon>
        <taxon>Mycolicibacterium</taxon>
    </lineage>
</organism>
<dbReference type="Pfam" id="PF12277">
    <property type="entry name" value="DUF3618"/>
    <property type="match status" value="1"/>
</dbReference>
<keyword evidence="3" id="KW-1133">Transmembrane helix</keyword>
<evidence type="ECO:0000256" key="1">
    <source>
        <dbReference type="SAM" id="Coils"/>
    </source>
</evidence>
<feature type="coiled-coil region" evidence="1">
    <location>
        <begin position="21"/>
        <end position="69"/>
    </location>
</feature>
<evidence type="ECO:0000256" key="2">
    <source>
        <dbReference type="SAM" id="MobiDB-lite"/>
    </source>
</evidence>
<sequence length="122" mass="13060">MNAENTPPPDRNDEPGADADIDEIQADIEKTRDELGQTVEALAAKADVKARAERKLTETKERLSEQASHTGEVVADKAHAAQLATREALTTDTGTVKPAVPVAALIAAGALIIGVVLWRRRR</sequence>
<dbReference type="Proteomes" id="UP001190465">
    <property type="component" value="Chromosome"/>
</dbReference>
<evidence type="ECO:0000313" key="5">
    <source>
        <dbReference type="Proteomes" id="UP001190465"/>
    </source>
</evidence>
<accession>A0ABM9M6X7</accession>
<gene>
    <name evidence="4" type="ORF">MU0053_004877</name>
</gene>
<evidence type="ECO:0000313" key="4">
    <source>
        <dbReference type="EMBL" id="CAJ1510960.1"/>
    </source>
</evidence>
<evidence type="ECO:0000256" key="3">
    <source>
        <dbReference type="SAM" id="Phobius"/>
    </source>
</evidence>
<keyword evidence="1" id="KW-0175">Coiled coil</keyword>
<keyword evidence="5" id="KW-1185">Reference proteome</keyword>
<dbReference type="RefSeq" id="WP_308480137.1">
    <property type="nucleotide sequence ID" value="NZ_OY726397.1"/>
</dbReference>
<protein>
    <submittedName>
        <fullName evidence="4">DUF3618 domain-containing protein</fullName>
    </submittedName>
</protein>
<keyword evidence="3" id="KW-0812">Transmembrane</keyword>
<keyword evidence="3" id="KW-0472">Membrane</keyword>
<dbReference type="InterPro" id="IPR022062">
    <property type="entry name" value="DUF3618"/>
</dbReference>
<dbReference type="EMBL" id="OY726397">
    <property type="protein sequence ID" value="CAJ1510960.1"/>
    <property type="molecule type" value="Genomic_DNA"/>
</dbReference>
<proteinExistence type="predicted"/>
<name>A0ABM9M6X7_9MYCO</name>
<feature type="transmembrane region" description="Helical" evidence="3">
    <location>
        <begin position="99"/>
        <end position="118"/>
    </location>
</feature>
<feature type="region of interest" description="Disordered" evidence="2">
    <location>
        <begin position="1"/>
        <end position="21"/>
    </location>
</feature>
<reference evidence="4 5" key="1">
    <citation type="submission" date="2023-08" db="EMBL/GenBank/DDBJ databases">
        <authorList>
            <person name="Folkvardsen B D."/>
            <person name="Norman A."/>
        </authorList>
    </citation>
    <scope>NUCLEOTIDE SEQUENCE [LARGE SCALE GENOMIC DNA]</scope>
    <source>
        <strain evidence="4 5">Mu0053</strain>
    </source>
</reference>